<keyword evidence="3" id="KW-1185">Reference proteome</keyword>
<dbReference type="InterPro" id="IPR035428">
    <property type="entry name" value="FANCF"/>
</dbReference>
<evidence type="ECO:0000256" key="1">
    <source>
        <dbReference type="SAM" id="MobiDB-lite"/>
    </source>
</evidence>
<protein>
    <submittedName>
        <fullName evidence="2">Uncharacterized protein</fullName>
    </submittedName>
</protein>
<dbReference type="Pfam" id="PF11107">
    <property type="entry name" value="FANCF"/>
    <property type="match status" value="1"/>
</dbReference>
<gene>
    <name evidence="2" type="ORF">SLEP1_g14295</name>
</gene>
<dbReference type="Proteomes" id="UP001054252">
    <property type="component" value="Unassembled WGS sequence"/>
</dbReference>
<feature type="region of interest" description="Disordered" evidence="1">
    <location>
        <begin position="156"/>
        <end position="176"/>
    </location>
</feature>
<dbReference type="AlphaFoldDB" id="A0AAV5IV42"/>
<dbReference type="PANTHER" id="PTHR14449">
    <property type="entry name" value="FANCONI ANEMIA GROUP F PROTEIN FANCF"/>
    <property type="match status" value="1"/>
</dbReference>
<proteinExistence type="predicted"/>
<evidence type="ECO:0000313" key="2">
    <source>
        <dbReference type="EMBL" id="GKV01763.1"/>
    </source>
</evidence>
<dbReference type="PANTHER" id="PTHR14449:SF2">
    <property type="entry name" value="FANCONI ANEMIA GROUP F PROTEIN"/>
    <property type="match status" value="1"/>
</dbReference>
<reference evidence="2 3" key="1">
    <citation type="journal article" date="2021" name="Commun. Biol.">
        <title>The genome of Shorea leprosula (Dipterocarpaceae) highlights the ecological relevance of drought in aseasonal tropical rainforests.</title>
        <authorList>
            <person name="Ng K.K.S."/>
            <person name="Kobayashi M.J."/>
            <person name="Fawcett J.A."/>
            <person name="Hatakeyama M."/>
            <person name="Paape T."/>
            <person name="Ng C.H."/>
            <person name="Ang C.C."/>
            <person name="Tnah L.H."/>
            <person name="Lee C.T."/>
            <person name="Nishiyama T."/>
            <person name="Sese J."/>
            <person name="O'Brien M.J."/>
            <person name="Copetti D."/>
            <person name="Mohd Noor M.I."/>
            <person name="Ong R.C."/>
            <person name="Putra M."/>
            <person name="Sireger I.Z."/>
            <person name="Indrioko S."/>
            <person name="Kosugi Y."/>
            <person name="Izuno A."/>
            <person name="Isagi Y."/>
            <person name="Lee S.L."/>
            <person name="Shimizu K.K."/>
        </authorList>
    </citation>
    <scope>NUCLEOTIDE SEQUENCE [LARGE SCALE GENOMIC DNA]</scope>
    <source>
        <strain evidence="2">214</strain>
    </source>
</reference>
<accession>A0AAV5IV42</accession>
<sequence>MKLTKGFVDILILASGYQSSGLPAHWDADNISRAFHWALFFENVVTRLCKEDIYQDSVEELDAALFEMTSDPSFPQGLAHLSSATLGRARGFILEHFIQNLPLRETHLRAVLTAAIEMDLSDLSETRHDNLSAYLNKLTLQNTSLKQVQHRSSGMKDSVISYQDQPPTNENEKCSSDDFTPLAIQELIRRQHAMSCISTAEAVLDKVSNAANCSICKSDYVLLGEQLKHDNQLAFMGYILDLPNSLEFGST</sequence>
<dbReference type="GO" id="GO:0036297">
    <property type="term" value="P:interstrand cross-link repair"/>
    <property type="evidence" value="ECO:0007669"/>
    <property type="project" value="InterPro"/>
</dbReference>
<dbReference type="GO" id="GO:0043240">
    <property type="term" value="C:Fanconi anaemia nuclear complex"/>
    <property type="evidence" value="ECO:0007669"/>
    <property type="project" value="InterPro"/>
</dbReference>
<feature type="compositionally biased region" description="Polar residues" evidence="1">
    <location>
        <begin position="160"/>
        <end position="169"/>
    </location>
</feature>
<evidence type="ECO:0000313" key="3">
    <source>
        <dbReference type="Proteomes" id="UP001054252"/>
    </source>
</evidence>
<organism evidence="2 3">
    <name type="scientific">Rubroshorea leprosula</name>
    <dbReference type="NCBI Taxonomy" id="152421"/>
    <lineage>
        <taxon>Eukaryota</taxon>
        <taxon>Viridiplantae</taxon>
        <taxon>Streptophyta</taxon>
        <taxon>Embryophyta</taxon>
        <taxon>Tracheophyta</taxon>
        <taxon>Spermatophyta</taxon>
        <taxon>Magnoliopsida</taxon>
        <taxon>eudicotyledons</taxon>
        <taxon>Gunneridae</taxon>
        <taxon>Pentapetalae</taxon>
        <taxon>rosids</taxon>
        <taxon>malvids</taxon>
        <taxon>Malvales</taxon>
        <taxon>Dipterocarpaceae</taxon>
        <taxon>Rubroshorea</taxon>
    </lineage>
</organism>
<dbReference type="EMBL" id="BPVZ01000017">
    <property type="protein sequence ID" value="GKV01763.1"/>
    <property type="molecule type" value="Genomic_DNA"/>
</dbReference>
<name>A0AAV5IV42_9ROSI</name>
<comment type="caution">
    <text evidence="2">The sequence shown here is derived from an EMBL/GenBank/DDBJ whole genome shotgun (WGS) entry which is preliminary data.</text>
</comment>